<proteinExistence type="predicted"/>
<organism evidence="2 3">
    <name type="scientific">Paenibacillus donghaensis</name>
    <dbReference type="NCBI Taxonomy" id="414771"/>
    <lineage>
        <taxon>Bacteria</taxon>
        <taxon>Bacillati</taxon>
        <taxon>Bacillota</taxon>
        <taxon>Bacilli</taxon>
        <taxon>Bacillales</taxon>
        <taxon>Paenibacillaceae</taxon>
        <taxon>Paenibacillus</taxon>
    </lineage>
</organism>
<name>A0A2Z2KVM9_9BACL</name>
<sequence length="126" mass="13750">MISTLNSSSSLFLRRNQFVSADLGGEKTEVKKEDESKNKFVTATEGGYVRSYLIKEDGTKIMLSETKQTRNDKESSATNPLLSSKSPGKQAQSASSANTKETMLLLNLNAGIPINVLKGIYQAEED</sequence>
<dbReference type="EMBL" id="CP021780">
    <property type="protein sequence ID" value="ASA25341.1"/>
    <property type="molecule type" value="Genomic_DNA"/>
</dbReference>
<dbReference type="KEGG" id="pdh:B9T62_34185"/>
<evidence type="ECO:0000313" key="2">
    <source>
        <dbReference type="EMBL" id="ASA25341.1"/>
    </source>
</evidence>
<protein>
    <submittedName>
        <fullName evidence="2">Uncharacterized protein</fullName>
    </submittedName>
</protein>
<dbReference type="RefSeq" id="WP_087919306.1">
    <property type="nucleotide sequence ID" value="NZ_CP021780.1"/>
</dbReference>
<feature type="compositionally biased region" description="Polar residues" evidence="1">
    <location>
        <begin position="76"/>
        <end position="98"/>
    </location>
</feature>
<accession>A0A2Z2KVM9</accession>
<keyword evidence="3" id="KW-1185">Reference proteome</keyword>
<dbReference type="OrthoDB" id="2740149at2"/>
<dbReference type="Proteomes" id="UP000249890">
    <property type="component" value="Chromosome"/>
</dbReference>
<evidence type="ECO:0000256" key="1">
    <source>
        <dbReference type="SAM" id="MobiDB-lite"/>
    </source>
</evidence>
<dbReference type="AlphaFoldDB" id="A0A2Z2KVM9"/>
<feature type="region of interest" description="Disordered" evidence="1">
    <location>
        <begin position="64"/>
        <end position="98"/>
    </location>
</feature>
<gene>
    <name evidence="2" type="ORF">B9T62_34185</name>
</gene>
<evidence type="ECO:0000313" key="3">
    <source>
        <dbReference type="Proteomes" id="UP000249890"/>
    </source>
</evidence>
<reference evidence="2 3" key="1">
    <citation type="submission" date="2017-06" db="EMBL/GenBank/DDBJ databases">
        <title>Complete genome sequence of Paenibacillus donghaensis KCTC 13049T isolated from East Sea sediment, South Korea.</title>
        <authorList>
            <person name="Jung B.K."/>
            <person name="Hong S.-J."/>
            <person name="Shin J.-H."/>
        </authorList>
    </citation>
    <scope>NUCLEOTIDE SEQUENCE [LARGE SCALE GENOMIC DNA]</scope>
    <source>
        <strain evidence="2 3">KCTC 13049</strain>
    </source>
</reference>